<evidence type="ECO:0000256" key="2">
    <source>
        <dbReference type="SAM" id="SignalP"/>
    </source>
</evidence>
<evidence type="ECO:0008006" key="5">
    <source>
        <dbReference type="Google" id="ProtNLM"/>
    </source>
</evidence>
<keyword evidence="4" id="KW-1185">Reference proteome</keyword>
<reference evidence="4" key="1">
    <citation type="journal article" date="2019" name="Int. J. Syst. Evol. Microbiol.">
        <title>The Global Catalogue of Microorganisms (GCM) 10K type strain sequencing project: providing services to taxonomists for standard genome sequencing and annotation.</title>
        <authorList>
            <consortium name="The Broad Institute Genomics Platform"/>
            <consortium name="The Broad Institute Genome Sequencing Center for Infectious Disease"/>
            <person name="Wu L."/>
            <person name="Ma J."/>
        </authorList>
    </citation>
    <scope>NUCLEOTIDE SEQUENCE [LARGE SCALE GENOMIC DNA]</scope>
    <source>
        <strain evidence="4">KCTC 52449</strain>
    </source>
</reference>
<dbReference type="RefSeq" id="WP_123324877.1">
    <property type="nucleotide sequence ID" value="NZ_JBHRSX010000029.1"/>
</dbReference>
<dbReference type="Proteomes" id="UP001595477">
    <property type="component" value="Unassembled WGS sequence"/>
</dbReference>
<protein>
    <recommendedName>
        <fullName evidence="5">Peptidase M10 metallopeptidase domain-containing protein</fullName>
    </recommendedName>
</protein>
<accession>A0ABV7JZY3</accession>
<keyword evidence="1" id="KW-0472">Membrane</keyword>
<keyword evidence="2" id="KW-0732">Signal</keyword>
<dbReference type="EMBL" id="JBHRSX010000029">
    <property type="protein sequence ID" value="MFC3202663.1"/>
    <property type="molecule type" value="Genomic_DNA"/>
</dbReference>
<dbReference type="InterPro" id="IPR024079">
    <property type="entry name" value="MetalloPept_cat_dom_sf"/>
</dbReference>
<feature type="signal peptide" evidence="2">
    <location>
        <begin position="1"/>
        <end position="29"/>
    </location>
</feature>
<keyword evidence="1" id="KW-1133">Transmembrane helix</keyword>
<evidence type="ECO:0000256" key="1">
    <source>
        <dbReference type="SAM" id="Phobius"/>
    </source>
</evidence>
<evidence type="ECO:0000313" key="4">
    <source>
        <dbReference type="Proteomes" id="UP001595477"/>
    </source>
</evidence>
<feature type="chain" id="PRO_5046594937" description="Peptidase M10 metallopeptidase domain-containing protein" evidence="2">
    <location>
        <begin position="30"/>
        <end position="240"/>
    </location>
</feature>
<keyword evidence="1" id="KW-0812">Transmembrane</keyword>
<evidence type="ECO:0000313" key="3">
    <source>
        <dbReference type="EMBL" id="MFC3202663.1"/>
    </source>
</evidence>
<proteinExistence type="predicted"/>
<gene>
    <name evidence="3" type="ORF">ACFOEW_12660</name>
</gene>
<name>A0ABV7JZY3_9ALTE</name>
<organism evidence="3 4">
    <name type="scientific">Alteromonas oceani</name>
    <dbReference type="NCBI Taxonomy" id="2071609"/>
    <lineage>
        <taxon>Bacteria</taxon>
        <taxon>Pseudomonadati</taxon>
        <taxon>Pseudomonadota</taxon>
        <taxon>Gammaproteobacteria</taxon>
        <taxon>Alteromonadales</taxon>
        <taxon>Alteromonadaceae</taxon>
        <taxon>Alteromonas/Salinimonas group</taxon>
        <taxon>Alteromonas</taxon>
    </lineage>
</organism>
<feature type="transmembrane region" description="Helical" evidence="1">
    <location>
        <begin position="203"/>
        <end position="221"/>
    </location>
</feature>
<comment type="caution">
    <text evidence="3">The sequence shown here is derived from an EMBL/GenBank/DDBJ whole genome shotgun (WGS) entry which is preliminary data.</text>
</comment>
<sequence length="240" mass="25642">MLRNANSSAPLLRLYSIVFLFVLSGMAQAAYITVDEAGMDAIYAQTSFGNTPVDIRLGSAIEHVDPGLLTLDSATKWSALTSAHYGSATTVNFWFLDNITWCGNNFIFYVGCGETPGNDFVVESAYADSLFNAELLAHELGHNLGLPHNSGSNNLMDAFLNGGKDLSSTEVATIMSSPLVQFDNTGFFIEVLPVLVVAVATQVNAPAVSVLLLLGSFAVAYRRLRYGLKSGISGMSLAVR</sequence>
<dbReference type="Gene3D" id="3.40.390.10">
    <property type="entry name" value="Collagenase (Catalytic Domain)"/>
    <property type="match status" value="1"/>
</dbReference>
<dbReference type="SUPFAM" id="SSF55486">
    <property type="entry name" value="Metalloproteases ('zincins'), catalytic domain"/>
    <property type="match status" value="1"/>
</dbReference>